<dbReference type="InterPro" id="IPR001509">
    <property type="entry name" value="Epimerase_deHydtase"/>
</dbReference>
<keyword evidence="3" id="KW-1185">Reference proteome</keyword>
<dbReference type="PANTHER" id="PTHR43245">
    <property type="entry name" value="BIFUNCTIONAL POLYMYXIN RESISTANCE PROTEIN ARNA"/>
    <property type="match status" value="1"/>
</dbReference>
<dbReference type="Proteomes" id="UP000274922">
    <property type="component" value="Unassembled WGS sequence"/>
</dbReference>
<protein>
    <recommendedName>
        <fullName evidence="1">NAD-dependent epimerase/dehydratase domain-containing protein</fullName>
    </recommendedName>
</protein>
<accession>A0A4P9XD59</accession>
<evidence type="ECO:0000313" key="2">
    <source>
        <dbReference type="EMBL" id="RKP03385.1"/>
    </source>
</evidence>
<proteinExistence type="predicted"/>
<evidence type="ECO:0000259" key="1">
    <source>
        <dbReference type="Pfam" id="PF01370"/>
    </source>
</evidence>
<dbReference type="STRING" id="1555241.A0A4P9XD59"/>
<dbReference type="InterPro" id="IPR050177">
    <property type="entry name" value="Lipid_A_modif_metabolic_enz"/>
</dbReference>
<dbReference type="PANTHER" id="PTHR43245:SF11">
    <property type="entry name" value="LD23561P"/>
    <property type="match status" value="1"/>
</dbReference>
<dbReference type="Gene3D" id="3.40.50.720">
    <property type="entry name" value="NAD(P)-binding Rossmann-like Domain"/>
    <property type="match status" value="1"/>
</dbReference>
<dbReference type="InterPro" id="IPR036291">
    <property type="entry name" value="NAD(P)-bd_dom_sf"/>
</dbReference>
<dbReference type="SUPFAM" id="SSF51735">
    <property type="entry name" value="NAD(P)-binding Rossmann-fold domains"/>
    <property type="match status" value="1"/>
</dbReference>
<reference evidence="3" key="1">
    <citation type="journal article" date="2018" name="Nat. Microbiol.">
        <title>Leveraging single-cell genomics to expand the fungal tree of life.</title>
        <authorList>
            <person name="Ahrendt S.R."/>
            <person name="Quandt C.A."/>
            <person name="Ciobanu D."/>
            <person name="Clum A."/>
            <person name="Salamov A."/>
            <person name="Andreopoulos B."/>
            <person name="Cheng J.F."/>
            <person name="Woyke T."/>
            <person name="Pelin A."/>
            <person name="Henrissat B."/>
            <person name="Reynolds N.K."/>
            <person name="Benny G.L."/>
            <person name="Smith M.E."/>
            <person name="James T.Y."/>
            <person name="Grigoriev I.V."/>
        </authorList>
    </citation>
    <scope>NUCLEOTIDE SEQUENCE [LARGE SCALE GENOMIC DNA]</scope>
    <source>
        <strain evidence="3">ATCC 52028</strain>
    </source>
</reference>
<dbReference type="OrthoDB" id="16464at2759"/>
<organism evidence="2 3">
    <name type="scientific">Caulochytrium protostelioides</name>
    <dbReference type="NCBI Taxonomy" id="1555241"/>
    <lineage>
        <taxon>Eukaryota</taxon>
        <taxon>Fungi</taxon>
        <taxon>Fungi incertae sedis</taxon>
        <taxon>Chytridiomycota</taxon>
        <taxon>Chytridiomycota incertae sedis</taxon>
        <taxon>Chytridiomycetes</taxon>
        <taxon>Caulochytriales</taxon>
        <taxon>Caulochytriaceae</taxon>
        <taxon>Caulochytrium</taxon>
    </lineage>
</organism>
<dbReference type="AlphaFoldDB" id="A0A4P9XD59"/>
<sequence>MVAVLVLGGVGFIGRTLVDYLVRSDRASYIRVVDKGLPATAYLAPAIKASFEDPRVEFRQANIGSPAGLLRAFSNEGCAPLDGKEFDIVYNLAAETKYGQTDEVYDEKVYQISVNAGQAAAARKIPVFVEVSTAQVYDGDKKAATESSKTKPWTLIAKHKLRAEEALKAIPGLNLVIVRPSIVYGPGDVLGITPRLIVAAVYKQLQEDMKMLWTKDIRINTVHVTDVARALWWVAATKAQQGGRDALPVAGTPEIYNLSDHTDTDQGKLNACLEKIFGITSSFSGTIISQFAKLNLDSVTEDVNDKHLQPWSDLCKGAGIANTPLTPYLDKELLKDNALSVDGTKIEKTLGFVYEKPELTVDLLREVVTTYESIGIWPKGTTV</sequence>
<gene>
    <name evidence="2" type="ORF">CXG81DRAFT_9634</name>
</gene>
<name>A0A4P9XD59_9FUNG</name>
<evidence type="ECO:0000313" key="3">
    <source>
        <dbReference type="Proteomes" id="UP000274922"/>
    </source>
</evidence>
<dbReference type="EMBL" id="ML014124">
    <property type="protein sequence ID" value="RKP03385.1"/>
    <property type="molecule type" value="Genomic_DNA"/>
</dbReference>
<feature type="domain" description="NAD-dependent epimerase/dehydratase" evidence="1">
    <location>
        <begin position="4"/>
        <end position="241"/>
    </location>
</feature>
<dbReference type="Pfam" id="PF01370">
    <property type="entry name" value="Epimerase"/>
    <property type="match status" value="1"/>
</dbReference>